<evidence type="ECO:0000259" key="14">
    <source>
        <dbReference type="PROSITE" id="PS50885"/>
    </source>
</evidence>
<evidence type="ECO:0000256" key="10">
    <source>
        <dbReference type="SAM" id="Coils"/>
    </source>
</evidence>
<gene>
    <name evidence="15" type="ORF">CMC5_003760</name>
</gene>
<dbReference type="CDD" id="cd06225">
    <property type="entry name" value="HAMP"/>
    <property type="match status" value="1"/>
</dbReference>
<name>A0A0K1E6F2_CHOCO</name>
<dbReference type="KEGG" id="ccro:CMC5_003760"/>
<dbReference type="InterPro" id="IPR004358">
    <property type="entry name" value="Sig_transdc_His_kin-like_C"/>
</dbReference>
<feature type="region of interest" description="Disordered" evidence="11">
    <location>
        <begin position="336"/>
        <end position="403"/>
    </location>
</feature>
<protein>
    <recommendedName>
        <fullName evidence="3">histidine kinase</fullName>
        <ecNumber evidence="3">2.7.13.3</ecNumber>
    </recommendedName>
</protein>
<evidence type="ECO:0000256" key="6">
    <source>
        <dbReference type="ARBA" id="ARBA00022741"/>
    </source>
</evidence>
<evidence type="ECO:0000256" key="12">
    <source>
        <dbReference type="SAM" id="Phobius"/>
    </source>
</evidence>
<dbReference type="InterPro" id="IPR003594">
    <property type="entry name" value="HATPase_dom"/>
</dbReference>
<keyword evidence="16" id="KW-1185">Reference proteome</keyword>
<evidence type="ECO:0000259" key="13">
    <source>
        <dbReference type="PROSITE" id="PS50109"/>
    </source>
</evidence>
<dbReference type="AlphaFoldDB" id="A0A0K1E6F2"/>
<comment type="subcellular location">
    <subcellularLocation>
        <location evidence="2">Membrane</location>
    </subcellularLocation>
</comment>
<evidence type="ECO:0000256" key="11">
    <source>
        <dbReference type="SAM" id="MobiDB-lite"/>
    </source>
</evidence>
<dbReference type="Gene3D" id="3.30.565.10">
    <property type="entry name" value="Histidine kinase-like ATPase, C-terminal domain"/>
    <property type="match status" value="1"/>
</dbReference>
<dbReference type="InterPro" id="IPR036097">
    <property type="entry name" value="HisK_dim/P_sf"/>
</dbReference>
<dbReference type="Proteomes" id="UP000067626">
    <property type="component" value="Chromosome"/>
</dbReference>
<evidence type="ECO:0000256" key="2">
    <source>
        <dbReference type="ARBA" id="ARBA00004370"/>
    </source>
</evidence>
<dbReference type="PANTHER" id="PTHR43065:SF10">
    <property type="entry name" value="PEROXIDE STRESS-ACTIVATED HISTIDINE KINASE MAK3"/>
    <property type="match status" value="1"/>
</dbReference>
<dbReference type="RefSeq" id="WP_050428807.1">
    <property type="nucleotide sequence ID" value="NZ_CP012159.1"/>
</dbReference>
<keyword evidence="12" id="KW-0472">Membrane</keyword>
<evidence type="ECO:0000256" key="8">
    <source>
        <dbReference type="ARBA" id="ARBA00022840"/>
    </source>
</evidence>
<feature type="compositionally biased region" description="Low complexity" evidence="11">
    <location>
        <begin position="361"/>
        <end position="389"/>
    </location>
</feature>
<keyword evidence="12" id="KW-0812">Transmembrane</keyword>
<sequence length="581" mass="59918">MRLGIRLQLLLALGALLVLAFVPLFFAVASLTQATLETAREASARALGRAVAGHVAAAGAAHVPEPLHSLLDAQLGQEGVGAIGVYATDGTLLTSAGARDSTAALPSLLDPAAEAVTPVPTPRGDGLLVVVPAPLAGAVAVLMHIDPATSTAPSAPLVRLVALYTGVVALALLVAAYIVMTRLVVRPIDRLASAAERVASGAAGARSLDAPRTGARELVDLGNSLARMTERLRADEEALRAKIAEAQRTAKDLRRAQESLIRSERLASVGRLSAGLAHEIGNPLAAILGFQSLLLTGGLPPDEERDFLQRMQRETERIHRILRDLLDFARPASDVLAPSALGPRGARGTRHAHGARHAHGPSDASDASDASDTSDAPSSRSPSSALSRRGAQHATLMPARPPSGSIAEAIADVTSLVQPQKALRDITLAQEIAAALPPVPLAHERLVQVFLNLTMNAADAVAARWGDAPGGRITLRAALITSDVALSSEASSPTEGELTDGELTGGVRIEVEDNGAGIAPEIRDHLFEPFVTTKDVGQGTGLGLAVCRGLIDAAGGTLTVDDVPGGGARFVVCLPRTPVEP</sequence>
<dbReference type="SUPFAM" id="SSF55874">
    <property type="entry name" value="ATPase domain of HSP90 chaperone/DNA topoisomerase II/histidine kinase"/>
    <property type="match status" value="1"/>
</dbReference>
<dbReference type="Gene3D" id="6.10.340.10">
    <property type="match status" value="1"/>
</dbReference>
<evidence type="ECO:0000256" key="3">
    <source>
        <dbReference type="ARBA" id="ARBA00012438"/>
    </source>
</evidence>
<dbReference type="InterPro" id="IPR003660">
    <property type="entry name" value="HAMP_dom"/>
</dbReference>
<dbReference type="Pfam" id="PF02518">
    <property type="entry name" value="HATPase_c"/>
    <property type="match status" value="1"/>
</dbReference>
<keyword evidence="6" id="KW-0547">Nucleotide-binding</keyword>
<keyword evidence="7 15" id="KW-0418">Kinase</keyword>
<dbReference type="Gene3D" id="1.10.287.130">
    <property type="match status" value="1"/>
</dbReference>
<feature type="domain" description="HAMP" evidence="14">
    <location>
        <begin position="182"/>
        <end position="237"/>
    </location>
</feature>
<evidence type="ECO:0000313" key="15">
    <source>
        <dbReference type="EMBL" id="AKT36262.1"/>
    </source>
</evidence>
<keyword evidence="4" id="KW-0597">Phosphoprotein</keyword>
<feature type="transmembrane region" description="Helical" evidence="12">
    <location>
        <begin position="157"/>
        <end position="180"/>
    </location>
</feature>
<keyword evidence="5" id="KW-0808">Transferase</keyword>
<evidence type="ECO:0000313" key="16">
    <source>
        <dbReference type="Proteomes" id="UP000067626"/>
    </source>
</evidence>
<organism evidence="15 16">
    <name type="scientific">Chondromyces crocatus</name>
    <dbReference type="NCBI Taxonomy" id="52"/>
    <lineage>
        <taxon>Bacteria</taxon>
        <taxon>Pseudomonadati</taxon>
        <taxon>Myxococcota</taxon>
        <taxon>Polyangia</taxon>
        <taxon>Polyangiales</taxon>
        <taxon>Polyangiaceae</taxon>
        <taxon>Chondromyces</taxon>
    </lineage>
</organism>
<comment type="catalytic activity">
    <reaction evidence="1">
        <text>ATP + protein L-histidine = ADP + protein N-phospho-L-histidine.</text>
        <dbReference type="EC" id="2.7.13.3"/>
    </reaction>
</comment>
<dbReference type="SMART" id="SM00388">
    <property type="entry name" value="HisKA"/>
    <property type="match status" value="1"/>
</dbReference>
<dbReference type="GO" id="GO:0000155">
    <property type="term" value="F:phosphorelay sensor kinase activity"/>
    <property type="evidence" value="ECO:0007669"/>
    <property type="project" value="InterPro"/>
</dbReference>
<dbReference type="Pfam" id="PF00672">
    <property type="entry name" value="HAMP"/>
    <property type="match status" value="1"/>
</dbReference>
<dbReference type="PANTHER" id="PTHR43065">
    <property type="entry name" value="SENSOR HISTIDINE KINASE"/>
    <property type="match status" value="1"/>
</dbReference>
<feature type="compositionally biased region" description="Basic residues" evidence="11">
    <location>
        <begin position="347"/>
        <end position="359"/>
    </location>
</feature>
<dbReference type="CDD" id="cd00082">
    <property type="entry name" value="HisKA"/>
    <property type="match status" value="1"/>
</dbReference>
<proteinExistence type="predicted"/>
<dbReference type="GO" id="GO:0016020">
    <property type="term" value="C:membrane"/>
    <property type="evidence" value="ECO:0007669"/>
    <property type="project" value="UniProtKB-SubCell"/>
</dbReference>
<dbReference type="EMBL" id="CP012159">
    <property type="protein sequence ID" value="AKT36262.1"/>
    <property type="molecule type" value="Genomic_DNA"/>
</dbReference>
<evidence type="ECO:0000256" key="7">
    <source>
        <dbReference type="ARBA" id="ARBA00022777"/>
    </source>
</evidence>
<dbReference type="InterPro" id="IPR005467">
    <property type="entry name" value="His_kinase_dom"/>
</dbReference>
<feature type="transmembrane region" description="Helical" evidence="12">
    <location>
        <begin position="126"/>
        <end position="145"/>
    </location>
</feature>
<feature type="coiled-coil region" evidence="10">
    <location>
        <begin position="225"/>
        <end position="263"/>
    </location>
</feature>
<evidence type="ECO:0000256" key="4">
    <source>
        <dbReference type="ARBA" id="ARBA00022553"/>
    </source>
</evidence>
<dbReference type="Pfam" id="PF00512">
    <property type="entry name" value="HisKA"/>
    <property type="match status" value="1"/>
</dbReference>
<dbReference type="SMART" id="SM00387">
    <property type="entry name" value="HATPase_c"/>
    <property type="match status" value="1"/>
</dbReference>
<dbReference type="InterPro" id="IPR036890">
    <property type="entry name" value="HATPase_C_sf"/>
</dbReference>
<keyword evidence="12" id="KW-1133">Transmembrane helix</keyword>
<evidence type="ECO:0000256" key="1">
    <source>
        <dbReference type="ARBA" id="ARBA00000085"/>
    </source>
</evidence>
<dbReference type="PROSITE" id="PS50109">
    <property type="entry name" value="HIS_KIN"/>
    <property type="match status" value="1"/>
</dbReference>
<dbReference type="PRINTS" id="PR00344">
    <property type="entry name" value="BCTRLSENSOR"/>
</dbReference>
<dbReference type="STRING" id="52.CMC5_003760"/>
<dbReference type="InterPro" id="IPR003661">
    <property type="entry name" value="HisK_dim/P_dom"/>
</dbReference>
<keyword evidence="9" id="KW-0902">Two-component regulatory system</keyword>
<reference evidence="15 16" key="1">
    <citation type="submission" date="2015-07" db="EMBL/GenBank/DDBJ databases">
        <title>Genome analysis of myxobacterium Chondromyces crocatus Cm c5 reveals a high potential for natural compound synthesis and the genetic basis for the loss of fruiting body formation.</title>
        <authorList>
            <person name="Zaburannyi N."/>
            <person name="Bunk B."/>
            <person name="Maier J."/>
            <person name="Overmann J."/>
            <person name="Mueller R."/>
        </authorList>
    </citation>
    <scope>NUCLEOTIDE SEQUENCE [LARGE SCALE GENOMIC DNA]</scope>
    <source>
        <strain evidence="15 16">Cm c5</strain>
    </source>
</reference>
<evidence type="ECO:0000256" key="9">
    <source>
        <dbReference type="ARBA" id="ARBA00023012"/>
    </source>
</evidence>
<keyword evidence="10" id="KW-0175">Coiled coil</keyword>
<accession>A0A0K1E6F2</accession>
<dbReference type="EC" id="2.7.13.3" evidence="3"/>
<dbReference type="PROSITE" id="PS50885">
    <property type="entry name" value="HAMP"/>
    <property type="match status" value="1"/>
</dbReference>
<evidence type="ECO:0000256" key="5">
    <source>
        <dbReference type="ARBA" id="ARBA00022679"/>
    </source>
</evidence>
<dbReference type="SUPFAM" id="SSF47384">
    <property type="entry name" value="Homodimeric domain of signal transducing histidine kinase"/>
    <property type="match status" value="1"/>
</dbReference>
<keyword evidence="8" id="KW-0067">ATP-binding</keyword>
<feature type="domain" description="Histidine kinase" evidence="13">
    <location>
        <begin position="275"/>
        <end position="578"/>
    </location>
</feature>